<dbReference type="AlphaFoldDB" id="A0A512C6P8"/>
<sequence>MTSKLNSILLVDDDKATNFVNNYTIKKSACSDNVVIAENGLEALEYLQSKQNESSTQPNIIFLDINMPVMNGWEFLEEYEKLTHDKRNDIILIMLTTSLNPDDVGRAESFSSISGYRNKPLTVKMIEEIVEEYFVVSS</sequence>
<evidence type="ECO:0000313" key="4">
    <source>
        <dbReference type="Proteomes" id="UP000321301"/>
    </source>
</evidence>
<evidence type="ECO:0000259" key="2">
    <source>
        <dbReference type="PROSITE" id="PS50110"/>
    </source>
</evidence>
<comment type="caution">
    <text evidence="3">The sequence shown here is derived from an EMBL/GenBank/DDBJ whole genome shotgun (WGS) entry which is preliminary data.</text>
</comment>
<evidence type="ECO:0000256" key="1">
    <source>
        <dbReference type="PROSITE-ProRule" id="PRU00169"/>
    </source>
</evidence>
<dbReference type="InterPro" id="IPR001789">
    <property type="entry name" value="Sig_transdc_resp-reg_receiver"/>
</dbReference>
<dbReference type="InterPro" id="IPR011006">
    <property type="entry name" value="CheY-like_superfamily"/>
</dbReference>
<feature type="modified residue" description="4-aspartylphosphate" evidence="1">
    <location>
        <position position="64"/>
    </location>
</feature>
<dbReference type="PROSITE" id="PS50110">
    <property type="entry name" value="RESPONSE_REGULATORY"/>
    <property type="match status" value="1"/>
</dbReference>
<dbReference type="RefSeq" id="WP_020892216.1">
    <property type="nucleotide sequence ID" value="NZ_BJYV01000001.1"/>
</dbReference>
<evidence type="ECO:0000313" key="3">
    <source>
        <dbReference type="EMBL" id="GEO19885.1"/>
    </source>
</evidence>
<dbReference type="Gene3D" id="3.40.50.2300">
    <property type="match status" value="1"/>
</dbReference>
<organism evidence="3 4">
    <name type="scientific">Cyclobacterium qasimii</name>
    <dbReference type="NCBI Taxonomy" id="1350429"/>
    <lineage>
        <taxon>Bacteria</taxon>
        <taxon>Pseudomonadati</taxon>
        <taxon>Bacteroidota</taxon>
        <taxon>Cytophagia</taxon>
        <taxon>Cytophagales</taxon>
        <taxon>Cyclobacteriaceae</taxon>
        <taxon>Cyclobacterium</taxon>
    </lineage>
</organism>
<dbReference type="SMART" id="SM00448">
    <property type="entry name" value="REC"/>
    <property type="match status" value="1"/>
</dbReference>
<dbReference type="GO" id="GO:0000160">
    <property type="term" value="P:phosphorelay signal transduction system"/>
    <property type="evidence" value="ECO:0007669"/>
    <property type="project" value="InterPro"/>
</dbReference>
<accession>A0A512C6P8</accession>
<protein>
    <submittedName>
        <fullName evidence="3">Response regulator</fullName>
    </submittedName>
</protein>
<name>A0A512C6P8_9BACT</name>
<dbReference type="SUPFAM" id="SSF52172">
    <property type="entry name" value="CheY-like"/>
    <property type="match status" value="1"/>
</dbReference>
<dbReference type="PANTHER" id="PTHR44520">
    <property type="entry name" value="RESPONSE REGULATOR RCP1-RELATED"/>
    <property type="match status" value="1"/>
</dbReference>
<keyword evidence="4" id="KW-1185">Reference proteome</keyword>
<reference evidence="3 4" key="1">
    <citation type="submission" date="2019-07" db="EMBL/GenBank/DDBJ databases">
        <title>Whole genome shotgun sequence of Cyclobacterium qasimii NBRC 106168.</title>
        <authorList>
            <person name="Hosoyama A."/>
            <person name="Uohara A."/>
            <person name="Ohji S."/>
            <person name="Ichikawa N."/>
        </authorList>
    </citation>
    <scope>NUCLEOTIDE SEQUENCE [LARGE SCALE GENOMIC DNA]</scope>
    <source>
        <strain evidence="3 4">NBRC 106168</strain>
    </source>
</reference>
<proteinExistence type="predicted"/>
<dbReference type="EMBL" id="BJYV01000001">
    <property type="protein sequence ID" value="GEO19885.1"/>
    <property type="molecule type" value="Genomic_DNA"/>
</dbReference>
<keyword evidence="1" id="KW-0597">Phosphoprotein</keyword>
<dbReference type="PANTHER" id="PTHR44520:SF2">
    <property type="entry name" value="RESPONSE REGULATOR RCP1"/>
    <property type="match status" value="1"/>
</dbReference>
<gene>
    <name evidence="3" type="ORF">CQA01_04190</name>
</gene>
<dbReference type="Proteomes" id="UP000321301">
    <property type="component" value="Unassembled WGS sequence"/>
</dbReference>
<dbReference type="Pfam" id="PF00072">
    <property type="entry name" value="Response_reg"/>
    <property type="match status" value="1"/>
</dbReference>
<dbReference type="InterPro" id="IPR052893">
    <property type="entry name" value="TCS_response_regulator"/>
</dbReference>
<feature type="domain" description="Response regulatory" evidence="2">
    <location>
        <begin position="7"/>
        <end position="134"/>
    </location>
</feature>